<name>A0A0V0YSG7_TRIBR</name>
<sequence length="30" mass="3338">MYLPLNIKLLSECTTGDNSTKKTYSISSQT</sequence>
<dbReference type="AlphaFoldDB" id="A0A0V0YSG7"/>
<reference evidence="1 2" key="1">
    <citation type="submission" date="2015-01" db="EMBL/GenBank/DDBJ databases">
        <title>Evolution of Trichinella species and genotypes.</title>
        <authorList>
            <person name="Korhonen P.K."/>
            <person name="Edoardo P."/>
            <person name="Giuseppe L.R."/>
            <person name="Gasser R.B."/>
        </authorList>
    </citation>
    <scope>NUCLEOTIDE SEQUENCE [LARGE SCALE GENOMIC DNA]</scope>
    <source>
        <strain evidence="1">ISS120</strain>
    </source>
</reference>
<keyword evidence="2" id="KW-1185">Reference proteome</keyword>
<evidence type="ECO:0000313" key="2">
    <source>
        <dbReference type="Proteomes" id="UP000054653"/>
    </source>
</evidence>
<dbReference type="EMBL" id="JYDI01006638">
    <property type="protein sequence ID" value="KRY03305.1"/>
    <property type="molecule type" value="Genomic_DNA"/>
</dbReference>
<gene>
    <name evidence="1" type="ORF">T03_1850</name>
</gene>
<organism evidence="1 2">
    <name type="scientific">Trichinella britovi</name>
    <name type="common">Parasitic roundworm</name>
    <dbReference type="NCBI Taxonomy" id="45882"/>
    <lineage>
        <taxon>Eukaryota</taxon>
        <taxon>Metazoa</taxon>
        <taxon>Ecdysozoa</taxon>
        <taxon>Nematoda</taxon>
        <taxon>Enoplea</taxon>
        <taxon>Dorylaimia</taxon>
        <taxon>Trichinellida</taxon>
        <taxon>Trichinellidae</taxon>
        <taxon>Trichinella</taxon>
    </lineage>
</organism>
<comment type="caution">
    <text evidence="1">The sequence shown here is derived from an EMBL/GenBank/DDBJ whole genome shotgun (WGS) entry which is preliminary data.</text>
</comment>
<dbReference type="Proteomes" id="UP000054653">
    <property type="component" value="Unassembled WGS sequence"/>
</dbReference>
<proteinExistence type="predicted"/>
<protein>
    <submittedName>
        <fullName evidence="1">Uncharacterized protein</fullName>
    </submittedName>
</protein>
<accession>A0A0V0YSG7</accession>
<evidence type="ECO:0000313" key="1">
    <source>
        <dbReference type="EMBL" id="KRY03305.1"/>
    </source>
</evidence>